<evidence type="ECO:0000313" key="1">
    <source>
        <dbReference type="EMBL" id="KIK98668.1"/>
    </source>
</evidence>
<dbReference type="AlphaFoldDB" id="A0A0D0DVC0"/>
<reference evidence="1 2" key="1">
    <citation type="submission" date="2014-04" db="EMBL/GenBank/DDBJ databases">
        <authorList>
            <consortium name="DOE Joint Genome Institute"/>
            <person name="Kuo A."/>
            <person name="Kohler A."/>
            <person name="Jargeat P."/>
            <person name="Nagy L.G."/>
            <person name="Floudas D."/>
            <person name="Copeland A."/>
            <person name="Barry K.W."/>
            <person name="Cichocki N."/>
            <person name="Veneault-Fourrey C."/>
            <person name="LaButti K."/>
            <person name="Lindquist E.A."/>
            <person name="Lipzen A."/>
            <person name="Lundell T."/>
            <person name="Morin E."/>
            <person name="Murat C."/>
            <person name="Sun H."/>
            <person name="Tunlid A."/>
            <person name="Henrissat B."/>
            <person name="Grigoriev I.V."/>
            <person name="Hibbett D.S."/>
            <person name="Martin F."/>
            <person name="Nordberg H.P."/>
            <person name="Cantor M.N."/>
            <person name="Hua S.X."/>
        </authorList>
    </citation>
    <scope>NUCLEOTIDE SEQUENCE [LARGE SCALE GENOMIC DNA]</scope>
    <source>
        <strain evidence="1 2">Ve08.2h10</strain>
    </source>
</reference>
<proteinExistence type="predicted"/>
<sequence>MFAWPLKSHCDSGRSCLWEESFASHPRTSRSLSATVPREWLPPSSFEELDNRRNLLHARTLLFLSGPVQPDPVCQYKGPYVTIFYL</sequence>
<organism evidence="1 2">
    <name type="scientific">Paxillus rubicundulus Ve08.2h10</name>
    <dbReference type="NCBI Taxonomy" id="930991"/>
    <lineage>
        <taxon>Eukaryota</taxon>
        <taxon>Fungi</taxon>
        <taxon>Dikarya</taxon>
        <taxon>Basidiomycota</taxon>
        <taxon>Agaricomycotina</taxon>
        <taxon>Agaricomycetes</taxon>
        <taxon>Agaricomycetidae</taxon>
        <taxon>Boletales</taxon>
        <taxon>Paxilineae</taxon>
        <taxon>Paxillaceae</taxon>
        <taxon>Paxillus</taxon>
    </lineage>
</organism>
<evidence type="ECO:0000313" key="2">
    <source>
        <dbReference type="Proteomes" id="UP000054538"/>
    </source>
</evidence>
<dbReference type="InParanoid" id="A0A0D0DVC0"/>
<accession>A0A0D0DVC0</accession>
<dbReference type="Proteomes" id="UP000054538">
    <property type="component" value="Unassembled WGS sequence"/>
</dbReference>
<reference evidence="2" key="2">
    <citation type="submission" date="2015-01" db="EMBL/GenBank/DDBJ databases">
        <title>Evolutionary Origins and Diversification of the Mycorrhizal Mutualists.</title>
        <authorList>
            <consortium name="DOE Joint Genome Institute"/>
            <consortium name="Mycorrhizal Genomics Consortium"/>
            <person name="Kohler A."/>
            <person name="Kuo A."/>
            <person name="Nagy L.G."/>
            <person name="Floudas D."/>
            <person name="Copeland A."/>
            <person name="Barry K.W."/>
            <person name="Cichocki N."/>
            <person name="Veneault-Fourrey C."/>
            <person name="LaButti K."/>
            <person name="Lindquist E.A."/>
            <person name="Lipzen A."/>
            <person name="Lundell T."/>
            <person name="Morin E."/>
            <person name="Murat C."/>
            <person name="Riley R."/>
            <person name="Ohm R."/>
            <person name="Sun H."/>
            <person name="Tunlid A."/>
            <person name="Henrissat B."/>
            <person name="Grigoriev I.V."/>
            <person name="Hibbett D.S."/>
            <person name="Martin F."/>
        </authorList>
    </citation>
    <scope>NUCLEOTIDE SEQUENCE [LARGE SCALE GENOMIC DNA]</scope>
    <source>
        <strain evidence="2">Ve08.2h10</strain>
    </source>
</reference>
<keyword evidence="2" id="KW-1185">Reference proteome</keyword>
<gene>
    <name evidence="1" type="ORF">PAXRUDRAFT_823640</name>
</gene>
<protein>
    <submittedName>
        <fullName evidence="1">Uncharacterized protein</fullName>
    </submittedName>
</protein>
<dbReference type="HOGENOM" id="CLU_2498536_0_0_1"/>
<name>A0A0D0DVC0_9AGAM</name>
<dbReference type="EMBL" id="KN824885">
    <property type="protein sequence ID" value="KIK98668.1"/>
    <property type="molecule type" value="Genomic_DNA"/>
</dbReference>